<comment type="activity regulation">
    <text evidence="7">Uridylyltransferase (UTase) activity is inhibited by glutamine, while glutamine activates uridylyl-removing (UR) activity.</text>
</comment>
<keyword evidence="4 7" id="KW-0378">Hydrolase</keyword>
<evidence type="ECO:0000313" key="10">
    <source>
        <dbReference type="Proteomes" id="UP000321820"/>
    </source>
</evidence>
<dbReference type="GO" id="GO:0008081">
    <property type="term" value="F:phosphoric diester hydrolase activity"/>
    <property type="evidence" value="ECO:0007669"/>
    <property type="project" value="UniProtKB-UniRule"/>
</dbReference>
<dbReference type="GO" id="GO:0008773">
    <property type="term" value="F:[protein-PII] uridylyltransferase activity"/>
    <property type="evidence" value="ECO:0007669"/>
    <property type="project" value="UniProtKB-UniRule"/>
</dbReference>
<dbReference type="HAMAP" id="MF_00277">
    <property type="entry name" value="PII_uridylyl_transf"/>
    <property type="match status" value="1"/>
</dbReference>
<dbReference type="Proteomes" id="UP000321820">
    <property type="component" value="Chromosome"/>
</dbReference>
<evidence type="ECO:0000256" key="6">
    <source>
        <dbReference type="ARBA" id="ARBA00023268"/>
    </source>
</evidence>
<dbReference type="Pfam" id="PF01966">
    <property type="entry name" value="HD"/>
    <property type="match status" value="1"/>
</dbReference>
<accession>A0A5B9EB75</accession>
<evidence type="ECO:0000256" key="1">
    <source>
        <dbReference type="ARBA" id="ARBA00022679"/>
    </source>
</evidence>
<comment type="function">
    <text evidence="7">Modifies, by uridylylation and deuridylylation, the PII regulatory proteins (GlnB and homologs), in response to the nitrogen status of the cell that GlnD senses through the glutamine level. Under low glutamine levels, catalyzes the conversion of the PII proteins and UTP to PII-UMP and PPi, while under higher glutamine levels, GlnD hydrolyzes PII-UMP to PII and UMP (deuridylylation). Thus, controls uridylylation state and activity of the PII proteins, and plays an important role in the regulation of nitrogen metabolism.</text>
</comment>
<sequence>MSLKSQPASKVTSPVREIYGHQMEMIRQVFEKLPDGSRMVAARSIAVDEVVHALWQSTGLGDAAALIAIGGYGRQELYPCSDVDLLVLLNDARPTKALTDGVRTLSQQMWDCGIRLAPVTRSLLECERFDPNNVEFAISMLDHRFLAGSQELYAALSERLLPRLLAKESGVLLAQLQHMTAERHTRYGNTLFHLEPNIKECPGGLRDAHVCGWLPQILKLAADGKGKPVPEFPIADDAEFSEAVDFLKTVRAFLHYRHDRDDNVLDWQAQDGAASARIGLSGRGKADAAYWMRNYFRHARSIERRTLQLLDEIPQKKSLAALALGLKPGGRQTPNGFRVERGIVLIEKAEKGMDPAHEMETVLAIFEAIAAQGLRLSRNAEMRLADALPMLSASLEDGPALWRHLSAILTGPFAGQALRTMHALGILELMLPEFHGIDALVIRDAYHRYTVDEHTFLLIDTLHGLPRVVEGPLADWAKKFGIIRDEIEHTALLYLAALLHDTGKGRSGDDHAVESARMAQSVCSRLEFDLHETGLVLSLIQNHLEMSNALRRDIFDQETVRIFASKVQTHEQLRMLMVFTYADINAVHPDALTPWKAENLWRLYMATSNYLDRSVDEDRVDTKMERELVRRVTALQPAKAESIREFLDGFPQRYLHTRTPDEIRVHFQMAERAQDGSIQLSLQQSSADWEITLIAKDRPMLFAAMTGALTGWGMNIVTADAFSDASGIVVDSFHFTDSFRTLELNPSEREPFLESVRKVAGGEIPLAKFLAGRRRTRRRAPLVTVETAISFDDIASTHCTLLQVVAQDVPGLLHALSEALATFGCSIEVALIDTEGDTAIDVFYLTHEGSKLSQTDQGRLKETLLKAVRDNAS</sequence>
<feature type="domain" description="ACT" evidence="8">
    <location>
        <begin position="801"/>
        <end position="873"/>
    </location>
</feature>
<dbReference type="PROSITE" id="PS51671">
    <property type="entry name" value="ACT"/>
    <property type="match status" value="2"/>
</dbReference>
<dbReference type="GO" id="GO:0006808">
    <property type="term" value="P:regulation of nitrogen utilization"/>
    <property type="evidence" value="ECO:0007669"/>
    <property type="project" value="UniProtKB-UniRule"/>
</dbReference>
<dbReference type="SUPFAM" id="SSF109604">
    <property type="entry name" value="HD-domain/PDEase-like"/>
    <property type="match status" value="1"/>
</dbReference>
<dbReference type="EC" id="3.1.4.-" evidence="7"/>
<name>A0A5B9EB75_9BACT</name>
<dbReference type="Gene3D" id="1.10.3090.10">
    <property type="entry name" value="cca-adding enzyme, domain 2"/>
    <property type="match status" value="1"/>
</dbReference>
<dbReference type="PANTHER" id="PTHR47320">
    <property type="entry name" value="BIFUNCTIONAL URIDYLYLTRANSFERASE/URIDYLYL-REMOVING ENZYME"/>
    <property type="match status" value="1"/>
</dbReference>
<dbReference type="PANTHER" id="PTHR47320:SF1">
    <property type="entry name" value="BIFUNCTIONAL URIDYLYLTRANSFERASE_URIDYLYL-REMOVING ENZYME"/>
    <property type="match status" value="1"/>
</dbReference>
<dbReference type="NCBIfam" id="TIGR01693">
    <property type="entry name" value="UTase_glnD"/>
    <property type="match status" value="1"/>
</dbReference>
<evidence type="ECO:0000256" key="4">
    <source>
        <dbReference type="ARBA" id="ARBA00022801"/>
    </source>
</evidence>
<dbReference type="Pfam" id="PF08335">
    <property type="entry name" value="GlnD_UR_UTase"/>
    <property type="match status" value="1"/>
</dbReference>
<comment type="catalytic activity">
    <reaction evidence="7">
        <text>[protein-PII]-L-tyrosine + UTP = [protein-PII]-uridylyl-L-tyrosine + diphosphate</text>
        <dbReference type="Rhea" id="RHEA:13673"/>
        <dbReference type="Rhea" id="RHEA-COMP:12147"/>
        <dbReference type="Rhea" id="RHEA-COMP:12148"/>
        <dbReference type="ChEBI" id="CHEBI:33019"/>
        <dbReference type="ChEBI" id="CHEBI:46398"/>
        <dbReference type="ChEBI" id="CHEBI:46858"/>
        <dbReference type="ChEBI" id="CHEBI:90602"/>
        <dbReference type="EC" id="2.7.7.59"/>
    </reaction>
</comment>
<gene>
    <name evidence="7 9" type="primary">glnD</name>
    <name evidence="9" type="ORF">FTW19_14090</name>
</gene>
<dbReference type="InterPro" id="IPR043519">
    <property type="entry name" value="NT_sf"/>
</dbReference>
<keyword evidence="10" id="KW-1185">Reference proteome</keyword>
<evidence type="ECO:0000256" key="3">
    <source>
        <dbReference type="ARBA" id="ARBA00022737"/>
    </source>
</evidence>
<dbReference type="SMART" id="SM00471">
    <property type="entry name" value="HDc"/>
    <property type="match status" value="1"/>
</dbReference>
<keyword evidence="5 7" id="KW-0460">Magnesium</keyword>
<dbReference type="InterPro" id="IPR010043">
    <property type="entry name" value="UTase/UR"/>
</dbReference>
<reference evidence="9 10" key="1">
    <citation type="submission" date="2019-08" db="EMBL/GenBank/DDBJ databases">
        <title>Complete genome sequence of Terriglobus albidus strain ORNL.</title>
        <authorList>
            <person name="Podar M."/>
        </authorList>
    </citation>
    <scope>NUCLEOTIDE SEQUENCE [LARGE SCALE GENOMIC DNA]</scope>
    <source>
        <strain evidence="9 10">ORNL</strain>
    </source>
</reference>
<dbReference type="KEGG" id="talb:FTW19_14090"/>
<keyword evidence="1 7" id="KW-0808">Transferase</keyword>
<keyword evidence="3" id="KW-0677">Repeat</keyword>
<dbReference type="InterPro" id="IPR013546">
    <property type="entry name" value="PII_UdlTrfase/GS_AdlTrfase"/>
</dbReference>
<comment type="similarity">
    <text evidence="7">Belongs to the GlnD family.</text>
</comment>
<protein>
    <recommendedName>
        <fullName evidence="7">Bifunctional uridylyltransferase/uridylyl-removing enzyme</fullName>
        <shortName evidence="7">UTase/UR</shortName>
    </recommendedName>
    <alternativeName>
        <fullName evidence="7">Bifunctional [protein-PII] modification enzyme</fullName>
    </alternativeName>
    <alternativeName>
        <fullName evidence="7">Bifunctional nitrogen sensor protein</fullName>
    </alternativeName>
    <domain>
        <recommendedName>
            <fullName evidence="7">[Protein-PII] uridylyltransferase</fullName>
            <shortName evidence="7">PII uridylyltransferase</shortName>
            <shortName evidence="7">UTase</shortName>
            <ecNumber evidence="7">2.7.7.59</ecNumber>
        </recommendedName>
    </domain>
    <domain>
        <recommendedName>
            <fullName evidence="7">[Protein-PII]-UMP uridylyl-removing enzyme</fullName>
            <shortName evidence="7">UR</shortName>
            <ecNumber evidence="7">3.1.4.-</ecNumber>
        </recommendedName>
    </domain>
</protein>
<organism evidence="9 10">
    <name type="scientific">Terriglobus albidus</name>
    <dbReference type="NCBI Taxonomy" id="1592106"/>
    <lineage>
        <taxon>Bacteria</taxon>
        <taxon>Pseudomonadati</taxon>
        <taxon>Acidobacteriota</taxon>
        <taxon>Terriglobia</taxon>
        <taxon>Terriglobales</taxon>
        <taxon>Acidobacteriaceae</taxon>
        <taxon>Terriglobus</taxon>
    </lineage>
</organism>
<dbReference type="InterPro" id="IPR045865">
    <property type="entry name" value="ACT-like_dom_sf"/>
</dbReference>
<comment type="caution">
    <text evidence="7">Lacks conserved residue(s) required for the propagation of feature annotation.</text>
</comment>
<evidence type="ECO:0000256" key="7">
    <source>
        <dbReference type="HAMAP-Rule" id="MF_00277"/>
    </source>
</evidence>
<feature type="domain" description="ACT" evidence="8">
    <location>
        <begin position="690"/>
        <end position="775"/>
    </location>
</feature>
<proteinExistence type="inferred from homology"/>
<comment type="domain">
    <text evidence="7">Has four distinct domains: an N-terminal nucleotidyltransferase (NT) domain responsible for UTase activity, a central HD domain that encodes UR activity, and two C-terminal ACT domains that seem to have a role in glutamine sensing.</text>
</comment>
<dbReference type="EC" id="2.7.7.59" evidence="7"/>
<evidence type="ECO:0000256" key="5">
    <source>
        <dbReference type="ARBA" id="ARBA00022842"/>
    </source>
</evidence>
<dbReference type="EMBL" id="CP042806">
    <property type="protein sequence ID" value="QEE29029.1"/>
    <property type="molecule type" value="Genomic_DNA"/>
</dbReference>
<feature type="region of interest" description="Uridylyltransferase" evidence="7">
    <location>
        <begin position="1"/>
        <end position="332"/>
    </location>
</feature>
<dbReference type="SUPFAM" id="SSF81301">
    <property type="entry name" value="Nucleotidyltransferase"/>
    <property type="match status" value="1"/>
</dbReference>
<dbReference type="InterPro" id="IPR006674">
    <property type="entry name" value="HD_domain"/>
</dbReference>
<evidence type="ECO:0000313" key="9">
    <source>
        <dbReference type="EMBL" id="QEE29029.1"/>
    </source>
</evidence>
<dbReference type="OrthoDB" id="9758038at2"/>
<evidence type="ECO:0000256" key="2">
    <source>
        <dbReference type="ARBA" id="ARBA00022695"/>
    </source>
</evidence>
<dbReference type="PIRSF" id="PIRSF006288">
    <property type="entry name" value="PII_uridyltransf"/>
    <property type="match status" value="1"/>
</dbReference>
<evidence type="ECO:0000259" key="8">
    <source>
        <dbReference type="PROSITE" id="PS51671"/>
    </source>
</evidence>
<dbReference type="CDD" id="cd04900">
    <property type="entry name" value="ACT_UUR-like_1"/>
    <property type="match status" value="1"/>
</dbReference>
<keyword evidence="6 7" id="KW-0511">Multifunctional enzyme</keyword>
<dbReference type="InterPro" id="IPR003607">
    <property type="entry name" value="HD/PDEase_dom"/>
</dbReference>
<keyword evidence="2 7" id="KW-0548">Nucleotidyltransferase</keyword>
<comment type="catalytic activity">
    <reaction evidence="7">
        <text>[protein-PII]-uridylyl-L-tyrosine + H2O = [protein-PII]-L-tyrosine + UMP + H(+)</text>
        <dbReference type="Rhea" id="RHEA:48600"/>
        <dbReference type="Rhea" id="RHEA-COMP:12147"/>
        <dbReference type="Rhea" id="RHEA-COMP:12148"/>
        <dbReference type="ChEBI" id="CHEBI:15377"/>
        <dbReference type="ChEBI" id="CHEBI:15378"/>
        <dbReference type="ChEBI" id="CHEBI:46858"/>
        <dbReference type="ChEBI" id="CHEBI:57865"/>
        <dbReference type="ChEBI" id="CHEBI:90602"/>
    </reaction>
</comment>
<comment type="cofactor">
    <cofactor evidence="7">
        <name>Mg(2+)</name>
        <dbReference type="ChEBI" id="CHEBI:18420"/>
    </cofactor>
</comment>
<dbReference type="AlphaFoldDB" id="A0A5B9EB75"/>
<dbReference type="SUPFAM" id="SSF55021">
    <property type="entry name" value="ACT-like"/>
    <property type="match status" value="2"/>
</dbReference>
<dbReference type="CDD" id="cd04899">
    <property type="entry name" value="ACT_ACR-UUR-like_2"/>
    <property type="match status" value="1"/>
</dbReference>
<dbReference type="RefSeq" id="WP_147648227.1">
    <property type="nucleotide sequence ID" value="NZ_CP042806.1"/>
</dbReference>
<dbReference type="InterPro" id="IPR002912">
    <property type="entry name" value="ACT_dom"/>
</dbReference>